<dbReference type="AlphaFoldDB" id="A0A0F9UKG1"/>
<comment type="caution">
    <text evidence="1">The sequence shown here is derived from an EMBL/GenBank/DDBJ whole genome shotgun (WGS) entry which is preliminary data.</text>
</comment>
<sequence>MTQRFTHDVGLFGGIETDSLKVAGASILPFLTGKSVFCDPANGSDLLSGRTLAQAMQTMPAAYALMTAGKNDFMFLVGNGQSSGAARLTENFAWNKHATHLIGIGAPTSFAGRARIAPTLATTAFANFVTVSVDGCIFSNIHAFQGFDTGTTAQICWTDTGRRNYYENCHLGGMGDAESAANADSRSLLLGGASGKGENTFVRCTIGLDTIQRSVVNANLEFQNGTPRNRFTECIFPVWGDAGQDQLVILVDGANAVDRYQFFERCLFYNVRHSGADQAAVATFTSAAANGDLIFKDCTRIRITDWGTDATSNAQIFVGGASAGSTNHAGDDVGRGIVAAAS</sequence>
<evidence type="ECO:0000313" key="1">
    <source>
        <dbReference type="EMBL" id="KKN61706.1"/>
    </source>
</evidence>
<proteinExistence type="predicted"/>
<protein>
    <submittedName>
        <fullName evidence="1">Uncharacterized protein</fullName>
    </submittedName>
</protein>
<name>A0A0F9UKG1_9ZZZZ</name>
<dbReference type="EMBL" id="LAZR01000649">
    <property type="protein sequence ID" value="KKN61706.1"/>
    <property type="molecule type" value="Genomic_DNA"/>
</dbReference>
<accession>A0A0F9UKG1</accession>
<reference evidence="1" key="1">
    <citation type="journal article" date="2015" name="Nature">
        <title>Complex archaea that bridge the gap between prokaryotes and eukaryotes.</title>
        <authorList>
            <person name="Spang A."/>
            <person name="Saw J.H."/>
            <person name="Jorgensen S.L."/>
            <person name="Zaremba-Niedzwiedzka K."/>
            <person name="Martijn J."/>
            <person name="Lind A.E."/>
            <person name="van Eijk R."/>
            <person name="Schleper C."/>
            <person name="Guy L."/>
            <person name="Ettema T.J."/>
        </authorList>
    </citation>
    <scope>NUCLEOTIDE SEQUENCE</scope>
</reference>
<gene>
    <name evidence="1" type="ORF">LCGC14_0519220</name>
</gene>
<organism evidence="1">
    <name type="scientific">marine sediment metagenome</name>
    <dbReference type="NCBI Taxonomy" id="412755"/>
    <lineage>
        <taxon>unclassified sequences</taxon>
        <taxon>metagenomes</taxon>
        <taxon>ecological metagenomes</taxon>
    </lineage>
</organism>